<reference evidence="4" key="1">
    <citation type="journal article" date="2019" name="Int. J. Syst. Evol. Microbiol.">
        <title>The Global Catalogue of Microorganisms (GCM) 10K type strain sequencing project: providing services to taxonomists for standard genome sequencing and annotation.</title>
        <authorList>
            <consortium name="The Broad Institute Genomics Platform"/>
            <consortium name="The Broad Institute Genome Sequencing Center for Infectious Disease"/>
            <person name="Wu L."/>
            <person name="Ma J."/>
        </authorList>
    </citation>
    <scope>NUCLEOTIDE SEQUENCE [LARGE SCALE GENOMIC DNA]</scope>
    <source>
        <strain evidence="4">NBRC 108728</strain>
    </source>
</reference>
<feature type="domain" description="DNA primase DnaG DnaB-binding" evidence="2">
    <location>
        <begin position="74"/>
        <end position="178"/>
    </location>
</feature>
<dbReference type="InterPro" id="IPR013173">
    <property type="entry name" value="DNA_primase_DnaG_DnaB-bd_dom"/>
</dbReference>
<feature type="region of interest" description="Disordered" evidence="1">
    <location>
        <begin position="41"/>
        <end position="60"/>
    </location>
</feature>
<keyword evidence="3" id="KW-0614">Plasmid</keyword>
<gene>
    <name evidence="3" type="ORF">GCM10025867_47730</name>
</gene>
<evidence type="ECO:0000259" key="2">
    <source>
        <dbReference type="Pfam" id="PF08278"/>
    </source>
</evidence>
<sequence length="206" mass="22748">MARDAVVPLLLEISDIGLRAHYAELAAEMLGMPYADVAGPAKLSPKGRERERQSQADAAATAKPIVERIAHADERAAIQLLLHSPEVLDTVPYLADADGYMLPIAVRLLIPISRWRGRGGIHVLRELLDEESQRAVEQVLNEPFDVPQESLKAYALTLFNRLQLAATDRTIAQMEAALDSPDVTIDDLDALDNIKRHREFLKAQSA</sequence>
<dbReference type="RefSeq" id="WP_286347378.1">
    <property type="nucleotide sequence ID" value="NZ_AP027733.1"/>
</dbReference>
<name>A0ABN6Y8P0_9MICO</name>
<evidence type="ECO:0000313" key="3">
    <source>
        <dbReference type="EMBL" id="BDZ52532.1"/>
    </source>
</evidence>
<organism evidence="3 4">
    <name type="scientific">Frondihabitans sucicola</name>
    <dbReference type="NCBI Taxonomy" id="1268041"/>
    <lineage>
        <taxon>Bacteria</taxon>
        <taxon>Bacillati</taxon>
        <taxon>Actinomycetota</taxon>
        <taxon>Actinomycetes</taxon>
        <taxon>Micrococcales</taxon>
        <taxon>Microbacteriaceae</taxon>
        <taxon>Frondihabitans</taxon>
    </lineage>
</organism>
<evidence type="ECO:0000256" key="1">
    <source>
        <dbReference type="SAM" id="MobiDB-lite"/>
    </source>
</evidence>
<protein>
    <recommendedName>
        <fullName evidence="2">DNA primase DnaG DnaB-binding domain-containing protein</fullName>
    </recommendedName>
</protein>
<accession>A0ABN6Y8P0</accession>
<dbReference type="Pfam" id="PF08278">
    <property type="entry name" value="DnaG_DnaB_bind"/>
    <property type="match status" value="1"/>
</dbReference>
<proteinExistence type="predicted"/>
<evidence type="ECO:0000313" key="4">
    <source>
        <dbReference type="Proteomes" id="UP001321486"/>
    </source>
</evidence>
<dbReference type="EMBL" id="AP027733">
    <property type="protein sequence ID" value="BDZ52532.1"/>
    <property type="molecule type" value="Genomic_DNA"/>
</dbReference>
<keyword evidence="4" id="KW-1185">Reference proteome</keyword>
<geneLocation type="plasmid" evidence="3 4">
    <name>pNBRC108728a</name>
</geneLocation>
<dbReference type="Proteomes" id="UP001321486">
    <property type="component" value="Plasmid pNBRC108728a"/>
</dbReference>